<dbReference type="RefSeq" id="WP_214506601.1">
    <property type="nucleotide sequence ID" value="NZ_JAHEPS010000002.1"/>
</dbReference>
<comment type="similarity">
    <text evidence="8 9">Belongs to the TonB-dependent receptor family.</text>
</comment>
<comment type="caution">
    <text evidence="13">The sequence shown here is derived from an EMBL/GenBank/DDBJ whole genome shotgun (WGS) entry which is preliminary data.</text>
</comment>
<accession>A0ABS5V1S0</accession>
<dbReference type="SUPFAM" id="SSF56935">
    <property type="entry name" value="Porins"/>
    <property type="match status" value="1"/>
</dbReference>
<evidence type="ECO:0000256" key="3">
    <source>
        <dbReference type="ARBA" id="ARBA00022452"/>
    </source>
</evidence>
<dbReference type="InterPro" id="IPR036942">
    <property type="entry name" value="Beta-barrel_TonB_sf"/>
</dbReference>
<keyword evidence="13" id="KW-0675">Receptor</keyword>
<proteinExistence type="inferred from homology"/>
<evidence type="ECO:0000256" key="6">
    <source>
        <dbReference type="ARBA" id="ARBA00023136"/>
    </source>
</evidence>
<dbReference type="InterPro" id="IPR039426">
    <property type="entry name" value="TonB-dep_rcpt-like"/>
</dbReference>
<keyword evidence="5 9" id="KW-0798">TonB box</keyword>
<protein>
    <submittedName>
        <fullName evidence="13">TonB-dependent receptor</fullName>
    </submittedName>
</protein>
<evidence type="ECO:0000256" key="2">
    <source>
        <dbReference type="ARBA" id="ARBA00022448"/>
    </source>
</evidence>
<keyword evidence="3 8" id="KW-1134">Transmembrane beta strand</keyword>
<reference evidence="13 14" key="1">
    <citation type="submission" date="2021-05" db="EMBL/GenBank/DDBJ databases">
        <title>Shewanella sp. JM162201.</title>
        <authorList>
            <person name="Xu S."/>
            <person name="Li A."/>
        </authorList>
    </citation>
    <scope>NUCLEOTIDE SEQUENCE [LARGE SCALE GENOMIC DNA]</scope>
    <source>
        <strain evidence="13 14">JM162201</strain>
    </source>
</reference>
<sequence>MPDHSLFKLSPLALALLLPLGGAQANEGTNKAEADKPLERISVTGTRISRADLEGVTNVATITADDMVKSGFNTVYDALSNLSSANGAIIGEVETGSYTPGAKELNLRGIGPEYTLILVNGKRLAYYPMPYGGQTNFVNLDMIPTAMVERIDIQTGGASAVYGSEAMAGVINIITKKGIEGHYIDAEAGIDTYNSNPRQMLSFVGGFANEGWTLDYALEYKGNEGLYASDRPYHDSVWDNPNPKANRELNRSITVYSSDTPYINNYADKYCNTADNPHPRAVAHYISRNNYGMSCGWDETGDNHLINQNESFSGYLNTEYELSENAQLFANGFFITQEKKGARGVLLFNDTQFVDPDLIDKDGNQGAVVKYMWRKVLDSEYTSDGLGRTYDDQSYSVNAGLKGLVGDFDYSLTLSRSEYDFSDEYMHATKAGFADLLGPQLGTHEGLPVHRPDYKYWFGAFDAAKMSRVADWVTYTGNSFNNTFTADIAGDLFELPAGPLSFAAYIEVMEEGTSSIPDERVLNKGFSGLTGVITEGSRNRYAAATEVLVPVLDNLEVQGALRYDFYDDDSNVGGAFSSQLGFTYRPVESLVLRSAAGTTFRGPDMAAIYKGFSGNFGMANDRLTADACKTLAQTGAAPGYDVDALTLSCADADLTSDPSKPSLSANYESISSGDKTLKEETGTTFTTGLVYEFSEALSFNLDYYDITIKDKIQALDPGYIVNTDYECRTGVYDSNSELCQNMASRIVRYDANGKGVDYLGNSISGNPYLIHTVTGGYINAAERQDAGIDFGFEGYIPSTFGDWRYDVSLTQVLKKKERLREGDELLDLLDSQNNFDFKTMASAQLGWTKDNTAVSLLASYKGEMWNNANYGERERLPGWTRFNLTIGQRLGEDTRLLFSVTNLFNAMPPQDETFSSFPFYRTGSYDTLGRQFSLRVTHQF</sequence>
<dbReference type="Proteomes" id="UP001195903">
    <property type="component" value="Unassembled WGS sequence"/>
</dbReference>
<evidence type="ECO:0000256" key="1">
    <source>
        <dbReference type="ARBA" id="ARBA00004571"/>
    </source>
</evidence>
<dbReference type="Pfam" id="PF00593">
    <property type="entry name" value="TonB_dep_Rec_b-barrel"/>
    <property type="match status" value="1"/>
</dbReference>
<evidence type="ECO:0000259" key="12">
    <source>
        <dbReference type="Pfam" id="PF07715"/>
    </source>
</evidence>
<keyword evidence="14" id="KW-1185">Reference proteome</keyword>
<dbReference type="PANTHER" id="PTHR47234:SF1">
    <property type="entry name" value="TONB-DEPENDENT RECEPTOR"/>
    <property type="match status" value="1"/>
</dbReference>
<evidence type="ECO:0000256" key="7">
    <source>
        <dbReference type="ARBA" id="ARBA00023237"/>
    </source>
</evidence>
<evidence type="ECO:0000313" key="13">
    <source>
        <dbReference type="EMBL" id="MBT1444415.1"/>
    </source>
</evidence>
<feature type="domain" description="TonB-dependent receptor plug" evidence="12">
    <location>
        <begin position="57"/>
        <end position="170"/>
    </location>
</feature>
<feature type="signal peptide" evidence="10">
    <location>
        <begin position="1"/>
        <end position="25"/>
    </location>
</feature>
<evidence type="ECO:0000256" key="5">
    <source>
        <dbReference type="ARBA" id="ARBA00023077"/>
    </source>
</evidence>
<evidence type="ECO:0000256" key="8">
    <source>
        <dbReference type="PROSITE-ProRule" id="PRU01360"/>
    </source>
</evidence>
<dbReference type="InterPro" id="IPR037066">
    <property type="entry name" value="Plug_dom_sf"/>
</dbReference>
<dbReference type="Pfam" id="PF07715">
    <property type="entry name" value="Plug"/>
    <property type="match status" value="1"/>
</dbReference>
<evidence type="ECO:0000256" key="9">
    <source>
        <dbReference type="RuleBase" id="RU003357"/>
    </source>
</evidence>
<dbReference type="InterPro" id="IPR000531">
    <property type="entry name" value="Beta-barrel_TonB"/>
</dbReference>
<comment type="subcellular location">
    <subcellularLocation>
        <location evidence="1 8">Cell outer membrane</location>
        <topology evidence="1 8">Multi-pass membrane protein</topology>
    </subcellularLocation>
</comment>
<evidence type="ECO:0000256" key="4">
    <source>
        <dbReference type="ARBA" id="ARBA00022692"/>
    </source>
</evidence>
<keyword evidence="10" id="KW-0732">Signal</keyword>
<keyword evidence="2 8" id="KW-0813">Transport</keyword>
<feature type="chain" id="PRO_5046937443" evidence="10">
    <location>
        <begin position="26"/>
        <end position="940"/>
    </location>
</feature>
<dbReference type="PROSITE" id="PS52016">
    <property type="entry name" value="TONB_DEPENDENT_REC_3"/>
    <property type="match status" value="1"/>
</dbReference>
<keyword evidence="6 8" id="KW-0472">Membrane</keyword>
<dbReference type="Gene3D" id="2.170.130.10">
    <property type="entry name" value="TonB-dependent receptor, plug domain"/>
    <property type="match status" value="1"/>
</dbReference>
<dbReference type="EMBL" id="JAHEPS010000002">
    <property type="protein sequence ID" value="MBT1444415.1"/>
    <property type="molecule type" value="Genomic_DNA"/>
</dbReference>
<keyword evidence="7 8" id="KW-0998">Cell outer membrane</keyword>
<dbReference type="PANTHER" id="PTHR47234">
    <property type="match status" value="1"/>
</dbReference>
<evidence type="ECO:0000259" key="11">
    <source>
        <dbReference type="Pfam" id="PF00593"/>
    </source>
</evidence>
<dbReference type="Gene3D" id="2.40.170.20">
    <property type="entry name" value="TonB-dependent receptor, beta-barrel domain"/>
    <property type="match status" value="1"/>
</dbReference>
<evidence type="ECO:0000313" key="14">
    <source>
        <dbReference type="Proteomes" id="UP001195903"/>
    </source>
</evidence>
<name>A0ABS5V1S0_9GAMM</name>
<gene>
    <name evidence="13" type="ORF">KJI95_07725</name>
</gene>
<evidence type="ECO:0000256" key="10">
    <source>
        <dbReference type="SAM" id="SignalP"/>
    </source>
</evidence>
<organism evidence="13 14">
    <name type="scientific">Shewanella jiangmenensis</name>
    <dbReference type="NCBI Taxonomy" id="2837387"/>
    <lineage>
        <taxon>Bacteria</taxon>
        <taxon>Pseudomonadati</taxon>
        <taxon>Pseudomonadota</taxon>
        <taxon>Gammaproteobacteria</taxon>
        <taxon>Alteromonadales</taxon>
        <taxon>Shewanellaceae</taxon>
        <taxon>Shewanella</taxon>
    </lineage>
</organism>
<dbReference type="InterPro" id="IPR012910">
    <property type="entry name" value="Plug_dom"/>
</dbReference>
<feature type="domain" description="TonB-dependent receptor-like beta-barrel" evidence="11">
    <location>
        <begin position="380"/>
        <end position="903"/>
    </location>
</feature>
<keyword evidence="4 8" id="KW-0812">Transmembrane</keyword>